<keyword evidence="1" id="KW-1133">Transmembrane helix</keyword>
<dbReference type="AlphaFoldDB" id="A0A7I9VQP7"/>
<evidence type="ECO:0000256" key="1">
    <source>
        <dbReference type="SAM" id="Phobius"/>
    </source>
</evidence>
<dbReference type="RefSeq" id="WP_176067517.1">
    <property type="nucleotide sequence ID" value="NZ_BJTG01000008.1"/>
</dbReference>
<reference evidence="3" key="1">
    <citation type="journal article" date="2020" name="Appl. Environ. Microbiol.">
        <title>Diazotrophic Anaeromyxobacter Isolates from Soils.</title>
        <authorList>
            <person name="Masuda Y."/>
            <person name="Yamanaka H."/>
            <person name="Xu Z.X."/>
            <person name="Shiratori Y."/>
            <person name="Aono T."/>
            <person name="Amachi S."/>
            <person name="Senoo K."/>
            <person name="Itoh H."/>
        </authorList>
    </citation>
    <scope>NUCLEOTIDE SEQUENCE [LARGE SCALE GENOMIC DNA]</scope>
    <source>
        <strain evidence="3">R267</strain>
    </source>
</reference>
<accession>A0A7I9VQP7</accession>
<evidence type="ECO:0000313" key="3">
    <source>
        <dbReference type="Proteomes" id="UP000503640"/>
    </source>
</evidence>
<evidence type="ECO:0000313" key="2">
    <source>
        <dbReference type="EMBL" id="GEJ58725.1"/>
    </source>
</evidence>
<gene>
    <name evidence="2" type="ORF">AMYX_34660</name>
</gene>
<proteinExistence type="predicted"/>
<dbReference type="EMBL" id="BJTG01000008">
    <property type="protein sequence ID" value="GEJ58725.1"/>
    <property type="molecule type" value="Genomic_DNA"/>
</dbReference>
<keyword evidence="3" id="KW-1185">Reference proteome</keyword>
<dbReference type="Proteomes" id="UP000503640">
    <property type="component" value="Unassembled WGS sequence"/>
</dbReference>
<protein>
    <submittedName>
        <fullName evidence="2">Uncharacterized protein</fullName>
    </submittedName>
</protein>
<name>A0A7I9VQP7_9BACT</name>
<keyword evidence="1" id="KW-0812">Transmembrane</keyword>
<sequence>MLTPADDQITSLLLRRVIRYQTTGFGLMILLLFADDLACLWRGQPVPRWELVELAAACAVGALSFAMTRRLTPRIQLLEGLVCICMHCKRVRSDGDWVQVERYVAARSPTQFSHGLCPECYARKYEREDPRQAAPPGGHRAA</sequence>
<comment type="caution">
    <text evidence="2">The sequence shown here is derived from an EMBL/GenBank/DDBJ whole genome shotgun (WGS) entry which is preliminary data.</text>
</comment>
<keyword evidence="1" id="KW-0472">Membrane</keyword>
<organism evidence="2 3">
    <name type="scientific">Anaeromyxobacter diazotrophicus</name>
    <dbReference type="NCBI Taxonomy" id="2590199"/>
    <lineage>
        <taxon>Bacteria</taxon>
        <taxon>Pseudomonadati</taxon>
        <taxon>Myxococcota</taxon>
        <taxon>Myxococcia</taxon>
        <taxon>Myxococcales</taxon>
        <taxon>Cystobacterineae</taxon>
        <taxon>Anaeromyxobacteraceae</taxon>
        <taxon>Anaeromyxobacter</taxon>
    </lineage>
</organism>
<feature type="transmembrane region" description="Helical" evidence="1">
    <location>
        <begin position="49"/>
        <end position="68"/>
    </location>
</feature>